<dbReference type="GO" id="GO:0098552">
    <property type="term" value="C:side of membrane"/>
    <property type="evidence" value="ECO:0007669"/>
    <property type="project" value="UniProtKB-KW"/>
</dbReference>
<keyword evidence="3" id="KW-0449">Lipoprotein</keyword>
<dbReference type="EMBL" id="CM007647">
    <property type="protein sequence ID" value="ONM02793.1"/>
    <property type="molecule type" value="Genomic_DNA"/>
</dbReference>
<evidence type="ECO:0000256" key="1">
    <source>
        <dbReference type="ARBA" id="ARBA00004609"/>
    </source>
</evidence>
<organism evidence="6">
    <name type="scientific">Zea mays</name>
    <name type="common">Maize</name>
    <dbReference type="NCBI Taxonomy" id="4577"/>
    <lineage>
        <taxon>Eukaryota</taxon>
        <taxon>Viridiplantae</taxon>
        <taxon>Streptophyta</taxon>
        <taxon>Embryophyta</taxon>
        <taxon>Tracheophyta</taxon>
        <taxon>Spermatophyta</taxon>
        <taxon>Magnoliopsida</taxon>
        <taxon>Liliopsida</taxon>
        <taxon>Poales</taxon>
        <taxon>Poaceae</taxon>
        <taxon>PACMAD clade</taxon>
        <taxon>Panicoideae</taxon>
        <taxon>Andropogonodae</taxon>
        <taxon>Andropogoneae</taxon>
        <taxon>Tripsacinae</taxon>
        <taxon>Zea</taxon>
    </lineage>
</organism>
<evidence type="ECO:0000256" key="2">
    <source>
        <dbReference type="ARBA" id="ARBA00022475"/>
    </source>
</evidence>
<sequence length="107" mass="11952">MALGNLSSGRCSRTTRWAEFDRLSSHGRVATLAGSQYTLNLTYDMGTVRVKSGWSGPKISSSVYSTRPVAVYEVSQMLLPVQIFKATPRWRRPLPLSPPRTPRRQGL</sequence>
<keyword evidence="3" id="KW-0336">GPI-anchor</keyword>
<dbReference type="InParanoid" id="A0A1D6KIH9"/>
<evidence type="ECO:0000256" key="3">
    <source>
        <dbReference type="ARBA" id="ARBA00022622"/>
    </source>
</evidence>
<dbReference type="ExpressionAtlas" id="A0A1D6KIH9">
    <property type="expression patterns" value="baseline and differential"/>
</dbReference>
<keyword evidence="4" id="KW-0732">Signal</keyword>
<protein>
    <submittedName>
        <fullName evidence="6">Fasciclin-like arabinogalactan protein 7</fullName>
    </submittedName>
</protein>
<keyword evidence="3" id="KW-0325">Glycoprotein</keyword>
<keyword evidence="5" id="KW-0472">Membrane</keyword>
<dbReference type="InterPro" id="IPR045003">
    <property type="entry name" value="FLA_A"/>
</dbReference>
<name>A0A1D6KIH9_MAIZE</name>
<evidence type="ECO:0000313" key="6">
    <source>
        <dbReference type="EMBL" id="ONM02793.1"/>
    </source>
</evidence>
<dbReference type="PANTHER" id="PTHR32077:SF3">
    <property type="entry name" value="FASCICLIN-LIKE ARABINOGALACTAN PROTEIN 7"/>
    <property type="match status" value="1"/>
</dbReference>
<keyword evidence="2" id="KW-1003">Cell membrane</keyword>
<accession>A0A1D6KIH9</accession>
<evidence type="ECO:0000256" key="5">
    <source>
        <dbReference type="ARBA" id="ARBA00023136"/>
    </source>
</evidence>
<dbReference type="PANTHER" id="PTHR32077">
    <property type="entry name" value="FASCICLIN-LIKE ARABINOGALACTAN PROTEIN"/>
    <property type="match status" value="1"/>
</dbReference>
<comment type="subcellular location">
    <subcellularLocation>
        <location evidence="1">Cell membrane</location>
        <topology evidence="1">Lipid-anchor</topology>
        <topology evidence="1">GPI-anchor</topology>
    </subcellularLocation>
</comment>
<evidence type="ECO:0000256" key="4">
    <source>
        <dbReference type="ARBA" id="ARBA00022729"/>
    </source>
</evidence>
<reference evidence="6" key="1">
    <citation type="submission" date="2015-12" db="EMBL/GenBank/DDBJ databases">
        <title>Update maize B73 reference genome by single molecule sequencing technologies.</title>
        <authorList>
            <consortium name="Maize Genome Sequencing Project"/>
            <person name="Ware D."/>
        </authorList>
    </citation>
    <scope>NUCLEOTIDE SEQUENCE [LARGE SCALE GENOMIC DNA]</scope>
    <source>
        <tissue evidence="6">Seedling</tissue>
    </source>
</reference>
<dbReference type="GO" id="GO:0005886">
    <property type="term" value="C:plasma membrane"/>
    <property type="evidence" value="ECO:0007669"/>
    <property type="project" value="UniProtKB-SubCell"/>
</dbReference>
<gene>
    <name evidence="6" type="ORF">ZEAMMB73_Zm00001d031389</name>
</gene>
<dbReference type="AlphaFoldDB" id="A0A1D6KIH9"/>
<proteinExistence type="predicted"/>